<dbReference type="RefSeq" id="WP_381510357.1">
    <property type="nucleotide sequence ID" value="NZ_JBHUEL010000001.1"/>
</dbReference>
<feature type="chain" id="PRO_5045182776" evidence="1">
    <location>
        <begin position="23"/>
        <end position="247"/>
    </location>
</feature>
<dbReference type="NCBIfam" id="TIGR02742">
    <property type="entry name" value="TrbC_Ftype"/>
    <property type="match status" value="1"/>
</dbReference>
<name>A0ABW4MBR1_9SPHN</name>
<proteinExistence type="predicted"/>
<gene>
    <name evidence="2" type="primary">trbC</name>
    <name evidence="2" type="ORF">ACFSAG_00050</name>
</gene>
<dbReference type="InterPro" id="IPR014113">
    <property type="entry name" value="T4SS_TrbC_subgr"/>
</dbReference>
<evidence type="ECO:0000256" key="1">
    <source>
        <dbReference type="SAM" id="SignalP"/>
    </source>
</evidence>
<evidence type="ECO:0000313" key="3">
    <source>
        <dbReference type="Proteomes" id="UP001597215"/>
    </source>
</evidence>
<dbReference type="Pfam" id="PF09673">
    <property type="entry name" value="TrbC_Ftype"/>
    <property type="match status" value="1"/>
</dbReference>
<accession>A0ABW4MBR1</accession>
<comment type="caution">
    <text evidence="2">The sequence shown here is derived from an EMBL/GenBank/DDBJ whole genome shotgun (WGS) entry which is preliminary data.</text>
</comment>
<reference evidence="3" key="1">
    <citation type="journal article" date="2019" name="Int. J. Syst. Evol. Microbiol.">
        <title>The Global Catalogue of Microorganisms (GCM) 10K type strain sequencing project: providing services to taxonomists for standard genome sequencing and annotation.</title>
        <authorList>
            <consortium name="The Broad Institute Genomics Platform"/>
            <consortium name="The Broad Institute Genome Sequencing Center for Infectious Disease"/>
            <person name="Wu L."/>
            <person name="Ma J."/>
        </authorList>
    </citation>
    <scope>NUCLEOTIDE SEQUENCE [LARGE SCALE GENOMIC DNA]</scope>
    <source>
        <strain evidence="3">CGMCC 1.12449</strain>
    </source>
</reference>
<evidence type="ECO:0000313" key="2">
    <source>
        <dbReference type="EMBL" id="MFD1765232.1"/>
    </source>
</evidence>
<organism evidence="2 3">
    <name type="scientific">Sphingorhabdus buctiana</name>
    <dbReference type="NCBI Taxonomy" id="1508805"/>
    <lineage>
        <taxon>Bacteria</taxon>
        <taxon>Pseudomonadati</taxon>
        <taxon>Pseudomonadota</taxon>
        <taxon>Alphaproteobacteria</taxon>
        <taxon>Sphingomonadales</taxon>
        <taxon>Sphingomonadaceae</taxon>
        <taxon>Sphingorhabdus</taxon>
    </lineage>
</organism>
<feature type="signal peptide" evidence="1">
    <location>
        <begin position="1"/>
        <end position="22"/>
    </location>
</feature>
<dbReference type="InterPro" id="IPR019106">
    <property type="entry name" value="T4SS_TrbC"/>
</dbReference>
<dbReference type="EMBL" id="JBHUEL010000001">
    <property type="protein sequence ID" value="MFD1765232.1"/>
    <property type="molecule type" value="Genomic_DNA"/>
</dbReference>
<protein>
    <submittedName>
        <fullName evidence="2">Type-F conjugative transfer system pilin assembly protein TrbC</fullName>
    </submittedName>
</protein>
<keyword evidence="1" id="KW-0732">Signal</keyword>
<dbReference type="Proteomes" id="UP001597215">
    <property type="component" value="Unassembled WGS sequence"/>
</dbReference>
<keyword evidence="3" id="KW-1185">Reference proteome</keyword>
<sequence>MKSAIGSAAALLGIALVSAAVAQNVEGIDGTAIKAKTAAEMKEAEDFVAGVLDRGKAFEGEAQEIQSNGMAALANIRPEDLPKGPTGDIDFDALVAGAAANADAPDGSGPLFIVFASLSMPREALSRLIVDTTRAGGVVVFRGFPGNDAKAFVKGMQSVLSGPEQQAQIAIDPRLFRAFKVSAAPTFVAVSTDFELCSGLNCTSAVPAHDRMIGNVTLEYALESFVDGRGPGASVAGVALARYRKQN</sequence>